<feature type="transmembrane region" description="Helical" evidence="10">
    <location>
        <begin position="496"/>
        <end position="518"/>
    </location>
</feature>
<accession>A0ABV4UNI7</accession>
<feature type="transmembrane region" description="Helical" evidence="10">
    <location>
        <begin position="38"/>
        <end position="57"/>
    </location>
</feature>
<evidence type="ECO:0000256" key="2">
    <source>
        <dbReference type="ARBA" id="ARBA00004922"/>
    </source>
</evidence>
<dbReference type="Pfam" id="PF16192">
    <property type="entry name" value="PMT_4TMC"/>
    <property type="match status" value="1"/>
</dbReference>
<comment type="function">
    <text evidence="10">Protein O-mannosyltransferase that catalyzes the transfer of a single mannose residue from a polyprenol phospho-mannosyl lipidic donor to the hydroxyl group of selected serine and threonine residues in acceptor proteins.</text>
</comment>
<dbReference type="InterPro" id="IPR027005">
    <property type="entry name" value="PMT-like"/>
</dbReference>
<evidence type="ECO:0000313" key="13">
    <source>
        <dbReference type="EMBL" id="MFB0835231.1"/>
    </source>
</evidence>
<keyword evidence="14" id="KW-1185">Reference proteome</keyword>
<keyword evidence="5 10" id="KW-0808">Transferase</keyword>
<dbReference type="InterPro" id="IPR003342">
    <property type="entry name" value="ArnT-like_N"/>
</dbReference>
<evidence type="ECO:0000256" key="4">
    <source>
        <dbReference type="ARBA" id="ARBA00022676"/>
    </source>
</evidence>
<reference evidence="13 14" key="1">
    <citation type="submission" date="2024-09" db="EMBL/GenBank/DDBJ databases">
        <authorList>
            <person name="Salinas-Garcia M.A."/>
            <person name="Prieme A."/>
        </authorList>
    </citation>
    <scope>NUCLEOTIDE SEQUENCE [LARGE SCALE GENOMIC DNA]</scope>
    <source>
        <strain evidence="13 14">DSM 21081</strain>
    </source>
</reference>
<evidence type="ECO:0000256" key="7">
    <source>
        <dbReference type="ARBA" id="ARBA00022989"/>
    </source>
</evidence>
<evidence type="ECO:0000256" key="6">
    <source>
        <dbReference type="ARBA" id="ARBA00022692"/>
    </source>
</evidence>
<feature type="transmembrane region" description="Helical" evidence="10">
    <location>
        <begin position="437"/>
        <end position="454"/>
    </location>
</feature>
<comment type="pathway">
    <text evidence="2 10">Protein modification; protein glycosylation.</text>
</comment>
<feature type="transmembrane region" description="Helical" evidence="10">
    <location>
        <begin position="185"/>
        <end position="204"/>
    </location>
</feature>
<evidence type="ECO:0000256" key="9">
    <source>
        <dbReference type="ARBA" id="ARBA00093617"/>
    </source>
</evidence>
<dbReference type="InterPro" id="IPR032421">
    <property type="entry name" value="PMT_4TMC"/>
</dbReference>
<dbReference type="EMBL" id="JBHDLJ010000009">
    <property type="protein sequence ID" value="MFB0835231.1"/>
    <property type="molecule type" value="Genomic_DNA"/>
</dbReference>
<evidence type="ECO:0000256" key="10">
    <source>
        <dbReference type="RuleBase" id="RU367007"/>
    </source>
</evidence>
<dbReference type="GO" id="GO:0016757">
    <property type="term" value="F:glycosyltransferase activity"/>
    <property type="evidence" value="ECO:0007669"/>
    <property type="project" value="UniProtKB-KW"/>
</dbReference>
<sequence>MSAATRTPRQVWVREPASAFGARALRERLLGPGLRHGPLGWILPLAVTVLAGILRFWNLEQPHALTFDETYYVKDAYTLLQSGYERQWPDDANDAFVAGSPAPREAAAYVVHPPLGKWLIGLGMLLFGSDNGLGWRFSSAAFGTLSVLLIALIAQRLFSSAALGGVAGLLAAVEGHHLVLSRTALLDVFQMFFVVAAFYALLLDRDHGRRLLARRLSAAADGAGGLPRPSALLYGPWIAWRPWRIAAGAMLGGALGVKWSSLAFVAVFGLMTVLWDAQARRGAGVRRWLAAGLLRDGVPAFLTIVPTAALAYLATWTGWLATRGGYGRDWAEQNPAGAWGWLPGPLRSLAEYHRSAYTFHQGLSSDHSWESGPWTWLFAGRPVLFYYVGTDEGEGGCAAASCSAVVTDLPNPLIWWAGALSLLVLLLAWAGRRDWRAGAILAGVLAGFGPWFAYPDRTMFFFYTITFQPFLILALTYVLALAAGGPGATAERRRSGLVAVCLYLAVAVAVSAFFWPVWTAETIPYEQWRLRLWMPSWG</sequence>
<feature type="transmembrane region" description="Helical" evidence="10">
    <location>
        <begin position="216"/>
        <end position="239"/>
    </location>
</feature>
<keyword evidence="4 10" id="KW-0328">Glycosyltransferase</keyword>
<proteinExistence type="inferred from homology"/>
<keyword evidence="6 10" id="KW-0812">Transmembrane</keyword>
<feature type="domain" description="Protein O-mannosyl-transferase C-terminal four TM" evidence="12">
    <location>
        <begin position="347"/>
        <end position="537"/>
    </location>
</feature>
<keyword evidence="8 10" id="KW-0472">Membrane</keyword>
<dbReference type="Pfam" id="PF02366">
    <property type="entry name" value="PMT"/>
    <property type="match status" value="1"/>
</dbReference>
<evidence type="ECO:0000256" key="1">
    <source>
        <dbReference type="ARBA" id="ARBA00004127"/>
    </source>
</evidence>
<gene>
    <name evidence="13" type="ORF">ACETWP_11590</name>
</gene>
<feature type="transmembrane region" description="Helical" evidence="10">
    <location>
        <begin position="133"/>
        <end position="154"/>
    </location>
</feature>
<dbReference type="PANTHER" id="PTHR10050:SF46">
    <property type="entry name" value="PROTEIN O-MANNOSYL-TRANSFERASE 2"/>
    <property type="match status" value="1"/>
</dbReference>
<name>A0ABV4UNI7_9MICC</name>
<dbReference type="Proteomes" id="UP001575652">
    <property type="component" value="Unassembled WGS sequence"/>
</dbReference>
<evidence type="ECO:0000313" key="14">
    <source>
        <dbReference type="Proteomes" id="UP001575652"/>
    </source>
</evidence>
<organism evidence="13 14">
    <name type="scientific">Arthrobacter halodurans</name>
    <dbReference type="NCBI Taxonomy" id="516699"/>
    <lineage>
        <taxon>Bacteria</taxon>
        <taxon>Bacillati</taxon>
        <taxon>Actinomycetota</taxon>
        <taxon>Actinomycetes</taxon>
        <taxon>Micrococcales</taxon>
        <taxon>Micrococcaceae</taxon>
        <taxon>Arthrobacter</taxon>
    </lineage>
</organism>
<feature type="transmembrane region" description="Helical" evidence="10">
    <location>
        <begin position="298"/>
        <end position="319"/>
    </location>
</feature>
<evidence type="ECO:0000256" key="5">
    <source>
        <dbReference type="ARBA" id="ARBA00022679"/>
    </source>
</evidence>
<feature type="transmembrane region" description="Helical" evidence="10">
    <location>
        <begin position="413"/>
        <end position="430"/>
    </location>
</feature>
<evidence type="ECO:0000259" key="11">
    <source>
        <dbReference type="Pfam" id="PF02366"/>
    </source>
</evidence>
<dbReference type="PANTHER" id="PTHR10050">
    <property type="entry name" value="DOLICHYL-PHOSPHATE-MANNOSE--PROTEIN MANNOSYLTRANSFERASE"/>
    <property type="match status" value="1"/>
</dbReference>
<comment type="caution">
    <text evidence="13">The sequence shown here is derived from an EMBL/GenBank/DDBJ whole genome shotgun (WGS) entry which is preliminary data.</text>
</comment>
<comment type="similarity">
    <text evidence="3 10">Belongs to the glycosyltransferase 39 family.</text>
</comment>
<keyword evidence="10" id="KW-1003">Cell membrane</keyword>
<feature type="transmembrane region" description="Helical" evidence="10">
    <location>
        <begin position="161"/>
        <end position="179"/>
    </location>
</feature>
<evidence type="ECO:0000256" key="3">
    <source>
        <dbReference type="ARBA" id="ARBA00007222"/>
    </source>
</evidence>
<keyword evidence="7 10" id="KW-1133">Transmembrane helix</keyword>
<evidence type="ECO:0000259" key="12">
    <source>
        <dbReference type="Pfam" id="PF16192"/>
    </source>
</evidence>
<feature type="domain" description="ArnT-like N-terminal" evidence="11">
    <location>
        <begin position="46"/>
        <end position="202"/>
    </location>
</feature>
<protein>
    <recommendedName>
        <fullName evidence="9 10">Polyprenol-phosphate-mannose--protein mannosyltransferase</fullName>
        <ecNumber evidence="10">2.4.1.-</ecNumber>
    </recommendedName>
</protein>
<feature type="transmembrane region" description="Helical" evidence="10">
    <location>
        <begin position="460"/>
        <end position="484"/>
    </location>
</feature>
<dbReference type="RefSeq" id="WP_373972409.1">
    <property type="nucleotide sequence ID" value="NZ_JBHDLJ010000009.1"/>
</dbReference>
<evidence type="ECO:0000256" key="8">
    <source>
        <dbReference type="ARBA" id="ARBA00023136"/>
    </source>
</evidence>
<comment type="subcellular location">
    <subcellularLocation>
        <location evidence="10">Cell membrane</location>
    </subcellularLocation>
    <subcellularLocation>
        <location evidence="1">Endomembrane system</location>
        <topology evidence="1">Multi-pass membrane protein</topology>
    </subcellularLocation>
</comment>
<dbReference type="EC" id="2.4.1.-" evidence="10"/>
<feature type="transmembrane region" description="Helical" evidence="10">
    <location>
        <begin position="259"/>
        <end position="277"/>
    </location>
</feature>